<dbReference type="Pfam" id="PF13638">
    <property type="entry name" value="PIN_4"/>
    <property type="match status" value="1"/>
</dbReference>
<dbReference type="PANTHER" id="PTHR22593:SF8">
    <property type="entry name" value="FHA DOMAIN-CONTAINING PROTEIN PS1"/>
    <property type="match status" value="1"/>
</dbReference>
<feature type="region of interest" description="Disordered" evidence="1">
    <location>
        <begin position="591"/>
        <end position="615"/>
    </location>
</feature>
<dbReference type="OrthoDB" id="444265at2759"/>
<feature type="compositionally biased region" description="Gly residues" evidence="1">
    <location>
        <begin position="169"/>
        <end position="183"/>
    </location>
</feature>
<dbReference type="Proteomes" id="UP000244005">
    <property type="component" value="Unassembled WGS sequence"/>
</dbReference>
<feature type="compositionally biased region" description="Pro residues" evidence="1">
    <location>
        <begin position="596"/>
        <end position="605"/>
    </location>
</feature>
<feature type="domain" description="FHA" evidence="2">
    <location>
        <begin position="31"/>
        <end position="82"/>
    </location>
</feature>
<dbReference type="AlphaFoldDB" id="A0A2R6XQY3"/>
<proteinExistence type="predicted"/>
<organism evidence="3 4">
    <name type="scientific">Marchantia polymorpha</name>
    <name type="common">Common liverwort</name>
    <name type="synonym">Marchantia aquatica</name>
    <dbReference type="NCBI Taxonomy" id="3197"/>
    <lineage>
        <taxon>Eukaryota</taxon>
        <taxon>Viridiplantae</taxon>
        <taxon>Streptophyta</taxon>
        <taxon>Embryophyta</taxon>
        <taxon>Marchantiophyta</taxon>
        <taxon>Marchantiopsida</taxon>
        <taxon>Marchantiidae</taxon>
        <taxon>Marchantiales</taxon>
        <taxon>Marchantiaceae</taxon>
        <taxon>Marchantia</taxon>
    </lineage>
</organism>
<dbReference type="CDD" id="cd22691">
    <property type="entry name" value="FHA_PS1-like"/>
    <property type="match status" value="1"/>
</dbReference>
<feature type="compositionally biased region" description="Low complexity" evidence="1">
    <location>
        <begin position="227"/>
        <end position="252"/>
    </location>
</feature>
<dbReference type="InterPro" id="IPR002716">
    <property type="entry name" value="PIN_dom"/>
</dbReference>
<dbReference type="SMART" id="SM00240">
    <property type="entry name" value="FHA"/>
    <property type="match status" value="1"/>
</dbReference>
<dbReference type="SUPFAM" id="SSF88723">
    <property type="entry name" value="PIN domain-like"/>
    <property type="match status" value="1"/>
</dbReference>
<dbReference type="CDD" id="cd09880">
    <property type="entry name" value="PIN_Smg5-6-like"/>
    <property type="match status" value="1"/>
</dbReference>
<evidence type="ECO:0000259" key="2">
    <source>
        <dbReference type="PROSITE" id="PS50006"/>
    </source>
</evidence>
<feature type="region of interest" description="Disordered" evidence="1">
    <location>
        <begin position="134"/>
        <end position="300"/>
    </location>
</feature>
<keyword evidence="4" id="KW-1185">Reference proteome</keyword>
<evidence type="ECO:0000256" key="1">
    <source>
        <dbReference type="SAM" id="MobiDB-lite"/>
    </source>
</evidence>
<name>A0A2R6XQY3_MARPO</name>
<dbReference type="InterPro" id="IPR008984">
    <property type="entry name" value="SMAD_FHA_dom_sf"/>
</dbReference>
<dbReference type="PROSITE" id="PS50006">
    <property type="entry name" value="FHA_DOMAIN"/>
    <property type="match status" value="1"/>
</dbReference>
<dbReference type="Gene3D" id="2.60.200.20">
    <property type="match status" value="1"/>
</dbReference>
<evidence type="ECO:0000313" key="4">
    <source>
        <dbReference type="Proteomes" id="UP000244005"/>
    </source>
</evidence>
<evidence type="ECO:0000313" key="3">
    <source>
        <dbReference type="EMBL" id="PTQ48525.1"/>
    </source>
</evidence>
<reference evidence="4" key="1">
    <citation type="journal article" date="2017" name="Cell">
        <title>Insights into land plant evolution garnered from the Marchantia polymorpha genome.</title>
        <authorList>
            <person name="Bowman J.L."/>
            <person name="Kohchi T."/>
            <person name="Yamato K.T."/>
            <person name="Jenkins J."/>
            <person name="Shu S."/>
            <person name="Ishizaki K."/>
            <person name="Yamaoka S."/>
            <person name="Nishihama R."/>
            <person name="Nakamura Y."/>
            <person name="Berger F."/>
            <person name="Adam C."/>
            <person name="Aki S.S."/>
            <person name="Althoff F."/>
            <person name="Araki T."/>
            <person name="Arteaga-Vazquez M.A."/>
            <person name="Balasubrmanian S."/>
            <person name="Barry K."/>
            <person name="Bauer D."/>
            <person name="Boehm C.R."/>
            <person name="Briginshaw L."/>
            <person name="Caballero-Perez J."/>
            <person name="Catarino B."/>
            <person name="Chen F."/>
            <person name="Chiyoda S."/>
            <person name="Chovatia M."/>
            <person name="Davies K.M."/>
            <person name="Delmans M."/>
            <person name="Demura T."/>
            <person name="Dierschke T."/>
            <person name="Dolan L."/>
            <person name="Dorantes-Acosta A.E."/>
            <person name="Eklund D.M."/>
            <person name="Florent S.N."/>
            <person name="Flores-Sandoval E."/>
            <person name="Fujiyama A."/>
            <person name="Fukuzawa H."/>
            <person name="Galik B."/>
            <person name="Grimanelli D."/>
            <person name="Grimwood J."/>
            <person name="Grossniklaus U."/>
            <person name="Hamada T."/>
            <person name="Haseloff J."/>
            <person name="Hetherington A.J."/>
            <person name="Higo A."/>
            <person name="Hirakawa Y."/>
            <person name="Hundley H.N."/>
            <person name="Ikeda Y."/>
            <person name="Inoue K."/>
            <person name="Inoue S.I."/>
            <person name="Ishida S."/>
            <person name="Jia Q."/>
            <person name="Kakita M."/>
            <person name="Kanazawa T."/>
            <person name="Kawai Y."/>
            <person name="Kawashima T."/>
            <person name="Kennedy M."/>
            <person name="Kinose K."/>
            <person name="Kinoshita T."/>
            <person name="Kohara Y."/>
            <person name="Koide E."/>
            <person name="Komatsu K."/>
            <person name="Kopischke S."/>
            <person name="Kubo M."/>
            <person name="Kyozuka J."/>
            <person name="Lagercrantz U."/>
            <person name="Lin S.S."/>
            <person name="Lindquist E."/>
            <person name="Lipzen A.M."/>
            <person name="Lu C.W."/>
            <person name="De Luna E."/>
            <person name="Martienssen R.A."/>
            <person name="Minamino N."/>
            <person name="Mizutani M."/>
            <person name="Mizutani M."/>
            <person name="Mochizuki N."/>
            <person name="Monte I."/>
            <person name="Mosher R."/>
            <person name="Nagasaki H."/>
            <person name="Nakagami H."/>
            <person name="Naramoto S."/>
            <person name="Nishitani K."/>
            <person name="Ohtani M."/>
            <person name="Okamoto T."/>
            <person name="Okumura M."/>
            <person name="Phillips J."/>
            <person name="Pollak B."/>
            <person name="Reinders A."/>
            <person name="Rovekamp M."/>
            <person name="Sano R."/>
            <person name="Sawa S."/>
            <person name="Schmid M.W."/>
            <person name="Shirakawa M."/>
            <person name="Solano R."/>
            <person name="Spunde A."/>
            <person name="Suetsugu N."/>
            <person name="Sugano S."/>
            <person name="Sugiyama A."/>
            <person name="Sun R."/>
            <person name="Suzuki Y."/>
            <person name="Takenaka M."/>
            <person name="Takezawa D."/>
            <person name="Tomogane H."/>
            <person name="Tsuzuki M."/>
            <person name="Ueda T."/>
            <person name="Umeda M."/>
            <person name="Ward J.M."/>
            <person name="Watanabe Y."/>
            <person name="Yazaki K."/>
            <person name="Yokoyama R."/>
            <person name="Yoshitake Y."/>
            <person name="Yotsui I."/>
            <person name="Zachgo S."/>
            <person name="Schmutz J."/>
        </authorList>
    </citation>
    <scope>NUCLEOTIDE SEQUENCE [LARGE SCALE GENOMIC DNA]</scope>
    <source>
        <strain evidence="4">Tak-1</strain>
    </source>
</reference>
<dbReference type="Gene3D" id="3.40.50.1010">
    <property type="entry name" value="5'-nuclease"/>
    <property type="match status" value="1"/>
</dbReference>
<dbReference type="InterPro" id="IPR029060">
    <property type="entry name" value="PIN-like_dom_sf"/>
</dbReference>
<dbReference type="Gramene" id="Mp1g04430.1">
    <property type="protein sequence ID" value="Mp1g04430.1.cds"/>
    <property type="gene ID" value="Mp1g04430"/>
</dbReference>
<dbReference type="SUPFAM" id="SSF49879">
    <property type="entry name" value="SMAD/FHA domain"/>
    <property type="match status" value="1"/>
</dbReference>
<dbReference type="Pfam" id="PF00498">
    <property type="entry name" value="FHA"/>
    <property type="match status" value="1"/>
</dbReference>
<dbReference type="GO" id="GO:0031965">
    <property type="term" value="C:nuclear membrane"/>
    <property type="evidence" value="ECO:0000318"/>
    <property type="project" value="GO_Central"/>
</dbReference>
<dbReference type="PANTHER" id="PTHR22593">
    <property type="entry name" value="TRANSMEMBRANE PROTEIN 18"/>
    <property type="match status" value="1"/>
</dbReference>
<dbReference type="InterPro" id="IPR000253">
    <property type="entry name" value="FHA_dom"/>
</dbReference>
<dbReference type="EMBL" id="KZ772677">
    <property type="protein sequence ID" value="PTQ48525.1"/>
    <property type="molecule type" value="Genomic_DNA"/>
</dbReference>
<accession>A0A2R6XQY3</accession>
<gene>
    <name evidence="3" type="ORF">MARPO_0005s0164</name>
</gene>
<protein>
    <recommendedName>
        <fullName evidence="2">FHA domain-containing protein</fullName>
    </recommendedName>
</protein>
<feature type="compositionally biased region" description="Basic residues" evidence="1">
    <location>
        <begin position="143"/>
        <end position="153"/>
    </location>
</feature>
<sequence>MKGRKEMVPFLTVLKGDEVLDSINLEGRDTLVMGRHHSCDLVVSHASSSRRHLEIQIISSTRDVILTDLGSVHGTWVHGNRLGIMAPVVVHGSATFQLAASTRVYRIDWQPGPVDSDAEAGQSTESIHSSIEAAPQELPSHAPGRRQSGHQKRPVSENQQEFSSKSNSAGGGGGLQSRGGGGKAPFPAQQDENLSPSVLNSPSGKFGNQLQRAASSPKLPMRRLAFSSLQPSNKQQQQQQPQPQHVQSPRSPSVKKAFGARSSAQPNNKPAPVDKALPSPSNNKQHHQQQQQRSGASEIFTPSKLWLRRCTSAPLPALTTVPGSEISTQIVPSAPPLSALVEEELEVHHGDVNSAAAAAAATEKKAEKKAPTFELELEIDEEYPSDKENWAPPARLLPYRPAAALKSDSWQSESRGRAAASKAMSSSLVESIERQPFRPLFPPLPCASLGYKGVFQSSADSYVSSDEDFNHCRALMSLPRPQHNNKLCPTGENLDQLLRRLKLADSIEGRKQWHAVIDTNCLLDFESLKALKQLEGIKEVSVIIPKIVVRELDFLKHREGLRSPAREALRWIESCMVRLPNWIHVQKSSETLPAGATPPPSPSRPFPHHAGPMSPTSDDHILECAMLFDMTTHYGKVALLTRDTALRIKAMSEGLLSESAVEFVESLLSPYSNRFLWAGSTAHGKTWVDSPLHSPVSYPGEPTRPKALAQITHPVDELRHHISAQPRGLQVVVSQ</sequence>
<feature type="compositionally biased region" description="Polar residues" evidence="1">
    <location>
        <begin position="190"/>
        <end position="214"/>
    </location>
</feature>